<dbReference type="Pfam" id="PF01850">
    <property type="entry name" value="PIN"/>
    <property type="match status" value="1"/>
</dbReference>
<dbReference type="AlphaFoldDB" id="A0A3D9FW80"/>
<keyword evidence="3" id="KW-1185">Reference proteome</keyword>
<organism evidence="2 3">
    <name type="scientific">Flavobacterium cutihirudinis</name>
    <dbReference type="NCBI Taxonomy" id="1265740"/>
    <lineage>
        <taxon>Bacteria</taxon>
        <taxon>Pseudomonadati</taxon>
        <taxon>Bacteroidota</taxon>
        <taxon>Flavobacteriia</taxon>
        <taxon>Flavobacteriales</taxon>
        <taxon>Flavobacteriaceae</taxon>
        <taxon>Flavobacterium</taxon>
    </lineage>
</organism>
<protein>
    <submittedName>
        <fullName evidence="2">PIN domain-containing protein</fullName>
    </submittedName>
</protein>
<dbReference type="OrthoDB" id="839053at2"/>
<evidence type="ECO:0000313" key="3">
    <source>
        <dbReference type="Proteomes" id="UP000257004"/>
    </source>
</evidence>
<dbReference type="RefSeq" id="WP_115887887.1">
    <property type="nucleotide sequence ID" value="NZ_QRDQ01000008.1"/>
</dbReference>
<dbReference type="SUPFAM" id="SSF88723">
    <property type="entry name" value="PIN domain-like"/>
    <property type="match status" value="1"/>
</dbReference>
<accession>A0A3D9FW80</accession>
<dbReference type="Proteomes" id="UP000257004">
    <property type="component" value="Unassembled WGS sequence"/>
</dbReference>
<name>A0A3D9FW80_9FLAO</name>
<dbReference type="InterPro" id="IPR029060">
    <property type="entry name" value="PIN-like_dom_sf"/>
</dbReference>
<evidence type="ECO:0000259" key="1">
    <source>
        <dbReference type="Pfam" id="PF01850"/>
    </source>
</evidence>
<evidence type="ECO:0000313" key="2">
    <source>
        <dbReference type="EMBL" id="RED25039.1"/>
    </source>
</evidence>
<comment type="caution">
    <text evidence="2">The sequence shown here is derived from an EMBL/GenBank/DDBJ whole genome shotgun (WGS) entry which is preliminary data.</text>
</comment>
<dbReference type="InterPro" id="IPR002716">
    <property type="entry name" value="PIN_dom"/>
</dbReference>
<proteinExistence type="predicted"/>
<dbReference type="EMBL" id="QRDQ01000008">
    <property type="protein sequence ID" value="RED25039.1"/>
    <property type="molecule type" value="Genomic_DNA"/>
</dbReference>
<sequence length="181" mass="21553">MAIYDLLRYRLSSDLDLSYILDTNIWLYLYSNLHEDKEREISAYSNLLNEIIEKEQQIFLPSFILSEFTNVLLRADYNSIRDTVDYEYKFKKHYVGSEDYLSKTNEIKDFIDQILSIDNIIKIDDEFSSIDIDNIKNDFINIDWNDAYLVELAKIKNSIIVTNDRDFDKVHTGDFDIVRLF</sequence>
<reference evidence="2 3" key="1">
    <citation type="submission" date="2018-07" db="EMBL/GenBank/DDBJ databases">
        <title>Genomic Encyclopedia of Archaeal and Bacterial Type Strains, Phase II (KMG-II): from individual species to whole genera.</title>
        <authorList>
            <person name="Goeker M."/>
        </authorList>
    </citation>
    <scope>NUCLEOTIDE SEQUENCE [LARGE SCALE GENOMIC DNA]</scope>
    <source>
        <strain evidence="2 3">DSM 25795</strain>
    </source>
</reference>
<feature type="domain" description="PIN" evidence="1">
    <location>
        <begin position="19"/>
        <end position="170"/>
    </location>
</feature>
<gene>
    <name evidence="2" type="ORF">BD847_1778</name>
</gene>
<dbReference type="Gene3D" id="3.40.50.1010">
    <property type="entry name" value="5'-nuclease"/>
    <property type="match status" value="1"/>
</dbReference>